<feature type="region of interest" description="Disordered" evidence="1">
    <location>
        <begin position="46"/>
        <end position="73"/>
    </location>
</feature>
<dbReference type="AlphaFoldDB" id="A0A402BBU7"/>
<accession>A0A402BBU7</accession>
<evidence type="ECO:0000313" key="2">
    <source>
        <dbReference type="EMBL" id="GCE28809.1"/>
    </source>
</evidence>
<evidence type="ECO:0000313" key="3">
    <source>
        <dbReference type="Proteomes" id="UP000287171"/>
    </source>
</evidence>
<feature type="compositionally biased region" description="Basic residues" evidence="1">
    <location>
        <begin position="63"/>
        <end position="73"/>
    </location>
</feature>
<name>A0A402BBU7_9CHLR</name>
<dbReference type="Proteomes" id="UP000287171">
    <property type="component" value="Unassembled WGS sequence"/>
</dbReference>
<protein>
    <submittedName>
        <fullName evidence="2">Uncharacterized protein</fullName>
    </submittedName>
</protein>
<dbReference type="EMBL" id="BIFT01000001">
    <property type="protein sequence ID" value="GCE28809.1"/>
    <property type="molecule type" value="Genomic_DNA"/>
</dbReference>
<organism evidence="2 3">
    <name type="scientific">Dictyobacter alpinus</name>
    <dbReference type="NCBI Taxonomy" id="2014873"/>
    <lineage>
        <taxon>Bacteria</taxon>
        <taxon>Bacillati</taxon>
        <taxon>Chloroflexota</taxon>
        <taxon>Ktedonobacteria</taxon>
        <taxon>Ktedonobacterales</taxon>
        <taxon>Dictyobacteraceae</taxon>
        <taxon>Dictyobacter</taxon>
    </lineage>
</organism>
<feature type="region of interest" description="Disordered" evidence="1">
    <location>
        <begin position="1"/>
        <end position="25"/>
    </location>
</feature>
<gene>
    <name evidence="2" type="ORF">KDA_42930</name>
</gene>
<comment type="caution">
    <text evidence="2">The sequence shown here is derived from an EMBL/GenBank/DDBJ whole genome shotgun (WGS) entry which is preliminary data.</text>
</comment>
<reference evidence="3" key="1">
    <citation type="submission" date="2018-12" db="EMBL/GenBank/DDBJ databases">
        <title>Tengunoibacter tsumagoiensis gen. nov., sp. nov., Dictyobacter kobayashii sp. nov., D. alpinus sp. nov., and D. joshuensis sp. nov. and description of Dictyobacteraceae fam. nov. within the order Ktedonobacterales isolated from Tengu-no-mugimeshi.</title>
        <authorList>
            <person name="Wang C.M."/>
            <person name="Zheng Y."/>
            <person name="Sakai Y."/>
            <person name="Toyoda A."/>
            <person name="Minakuchi Y."/>
            <person name="Abe K."/>
            <person name="Yokota A."/>
            <person name="Yabe S."/>
        </authorList>
    </citation>
    <scope>NUCLEOTIDE SEQUENCE [LARGE SCALE GENOMIC DNA]</scope>
    <source>
        <strain evidence="3">Uno16</strain>
    </source>
</reference>
<evidence type="ECO:0000256" key="1">
    <source>
        <dbReference type="SAM" id="MobiDB-lite"/>
    </source>
</evidence>
<proteinExistence type="predicted"/>
<keyword evidence="3" id="KW-1185">Reference proteome</keyword>
<feature type="compositionally biased region" description="Basic and acidic residues" evidence="1">
    <location>
        <begin position="1"/>
        <end position="20"/>
    </location>
</feature>
<sequence length="73" mass="8196">MLKKLEAPDGGHTQKREGIKQDGGQKINMIHRQTLSLSNNYNYPFVPGKNMGRRVPQADRTSSGRHTRGRHAA</sequence>